<dbReference type="STRING" id="341036.SAMN05660649_03435"/>
<reference evidence="3" key="1">
    <citation type="submission" date="2016-10" db="EMBL/GenBank/DDBJ databases">
        <authorList>
            <person name="Varghese N."/>
            <person name="Submissions S."/>
        </authorList>
    </citation>
    <scope>NUCLEOTIDE SEQUENCE [LARGE SCALE GENOMIC DNA]</scope>
    <source>
        <strain evidence="3">DSM 17038</strain>
    </source>
</reference>
<dbReference type="RefSeq" id="WP_092472582.1">
    <property type="nucleotide sequence ID" value="NZ_FOOX01000013.1"/>
</dbReference>
<evidence type="ECO:0000259" key="1">
    <source>
        <dbReference type="PROSITE" id="PS51782"/>
    </source>
</evidence>
<dbReference type="Gene3D" id="3.10.350.10">
    <property type="entry name" value="LysM domain"/>
    <property type="match status" value="1"/>
</dbReference>
<keyword evidence="3" id="KW-1185">Reference proteome</keyword>
<dbReference type="OrthoDB" id="9779340at2"/>
<dbReference type="Pfam" id="PF01476">
    <property type="entry name" value="LysM"/>
    <property type="match status" value="1"/>
</dbReference>
<gene>
    <name evidence="2" type="ORF">SAMN05660649_03435</name>
</gene>
<dbReference type="InterPro" id="IPR036779">
    <property type="entry name" value="LysM_dom_sf"/>
</dbReference>
<dbReference type="AlphaFoldDB" id="A0A1I2WD47"/>
<proteinExistence type="predicted"/>
<sequence>MAANNAPVKERITVNQVVSENLQQAVVRGTFRIPDPKPDVEQIISTDRTATVKNTSLLPDKVVVEGLITLNVVYVAFEPAQSVHSMHGQVPFTVYVDLPGALPDMDVKVDVVVEDVRLAPSDKDVRLYNVTAVLAVSAKVTETQDVDVLVEVPDNMEANYDLIHVDDVVGRETAQVIISDEFDNPPEKPEPAQILNVDTTVVITDARIVADKVIVDGEVTLQVMYVGAVPEQTVHDMHHTVTFTDFIEVPGAQPDMDAVVDAMVENCDVEIKGDPYFSADCVIQLNARVTEPREVRVVTECAGTTVRTVELNVERLVGEKSSQVVVRENFAVPDAKPCPEKVLNVTIDKTVVTEQKILKNKVITRGYVEVKIIYVSMKPDQAVHAMHQRLNFRTFVEIQGAEAGMDLDVRPVIEYIDAEPADCDINIEAVIKVRARVTETMRKEVCAEIVEEEEEEECPVGQVINYTIKSGDTLFELANRYSTTVNQIIAHNPGIDPNNLKVGQVIKIPCGAKG</sequence>
<name>A0A1I2WD47_9FIRM</name>
<dbReference type="InterPro" id="IPR018392">
    <property type="entry name" value="LysM"/>
</dbReference>
<dbReference type="InterPro" id="IPR024300">
    <property type="entry name" value="SipL_SPOCS_dom"/>
</dbReference>
<evidence type="ECO:0000313" key="2">
    <source>
        <dbReference type="EMBL" id="SFG99273.1"/>
    </source>
</evidence>
<dbReference type="Proteomes" id="UP000199337">
    <property type="component" value="Unassembled WGS sequence"/>
</dbReference>
<accession>A0A1I2WD47</accession>
<dbReference type="CDD" id="cd00118">
    <property type="entry name" value="LysM"/>
    <property type="match status" value="1"/>
</dbReference>
<protein>
    <submittedName>
        <fullName evidence="2">LysM domain-containing protein</fullName>
    </submittedName>
</protein>
<organism evidence="2 3">
    <name type="scientific">Desulfotruncus arcticus DSM 17038</name>
    <dbReference type="NCBI Taxonomy" id="1121424"/>
    <lineage>
        <taxon>Bacteria</taxon>
        <taxon>Bacillati</taxon>
        <taxon>Bacillota</taxon>
        <taxon>Clostridia</taxon>
        <taxon>Eubacteriales</taxon>
        <taxon>Desulfallaceae</taxon>
        <taxon>Desulfotruncus</taxon>
    </lineage>
</organism>
<dbReference type="SMART" id="SM00257">
    <property type="entry name" value="LysM"/>
    <property type="match status" value="1"/>
</dbReference>
<dbReference type="SUPFAM" id="SSF54106">
    <property type="entry name" value="LysM domain"/>
    <property type="match status" value="1"/>
</dbReference>
<evidence type="ECO:0000313" key="3">
    <source>
        <dbReference type="Proteomes" id="UP000199337"/>
    </source>
</evidence>
<dbReference type="Pfam" id="PF12673">
    <property type="entry name" value="SipL"/>
    <property type="match status" value="3"/>
</dbReference>
<feature type="domain" description="LysM" evidence="1">
    <location>
        <begin position="464"/>
        <end position="508"/>
    </location>
</feature>
<dbReference type="EMBL" id="FOOX01000013">
    <property type="protein sequence ID" value="SFG99273.1"/>
    <property type="molecule type" value="Genomic_DNA"/>
</dbReference>
<dbReference type="PROSITE" id="PS51782">
    <property type="entry name" value="LYSM"/>
    <property type="match status" value="1"/>
</dbReference>